<dbReference type="Proteomes" id="UP000216345">
    <property type="component" value="Unassembled WGS sequence"/>
</dbReference>
<reference evidence="1 2" key="1">
    <citation type="submission" date="2017-07" db="EMBL/GenBank/DDBJ databases">
        <title>Phylogenetic study on the rhizospheric bacterium Ochrobactrum sp. A44.</title>
        <authorList>
            <person name="Krzyzanowska D.M."/>
            <person name="Ossowicki A."/>
            <person name="Rajewska M."/>
            <person name="Maciag T."/>
            <person name="Kaczynski Z."/>
            <person name="Czerwicka M."/>
            <person name="Jafra S."/>
        </authorList>
    </citation>
    <scope>NUCLEOTIDE SEQUENCE [LARGE SCALE GENOMIC DNA]</scope>
    <source>
        <strain evidence="1 2">PR17</strain>
    </source>
</reference>
<proteinExistence type="predicted"/>
<organism evidence="1 2">
    <name type="scientific">Brucella rhizosphaerae</name>
    <dbReference type="NCBI Taxonomy" id="571254"/>
    <lineage>
        <taxon>Bacteria</taxon>
        <taxon>Pseudomonadati</taxon>
        <taxon>Pseudomonadota</taxon>
        <taxon>Alphaproteobacteria</taxon>
        <taxon>Hyphomicrobiales</taxon>
        <taxon>Brucellaceae</taxon>
        <taxon>Brucella/Ochrobactrum group</taxon>
        <taxon>Brucella</taxon>
    </lineage>
</organism>
<dbReference type="EMBL" id="NNRK01000017">
    <property type="protein sequence ID" value="OYR17838.1"/>
    <property type="molecule type" value="Genomic_DNA"/>
</dbReference>
<comment type="caution">
    <text evidence="1">The sequence shown here is derived from an EMBL/GenBank/DDBJ whole genome shotgun (WGS) entry which is preliminary data.</text>
</comment>
<evidence type="ECO:0000313" key="2">
    <source>
        <dbReference type="Proteomes" id="UP000216345"/>
    </source>
</evidence>
<protein>
    <submittedName>
        <fullName evidence="1">Uncharacterized protein</fullName>
    </submittedName>
</protein>
<keyword evidence="2" id="KW-1185">Reference proteome</keyword>
<evidence type="ECO:0000313" key="1">
    <source>
        <dbReference type="EMBL" id="OYR17838.1"/>
    </source>
</evidence>
<dbReference type="AlphaFoldDB" id="A0A256FSV3"/>
<accession>A0A256FSV3</accession>
<gene>
    <name evidence="1" type="ORF">CEV32_3577</name>
</gene>
<sequence>MKLNSPKIGTGYDDYKKQICIADMHTLKMENRPAATERAQAV</sequence>
<name>A0A256FSV3_9HYPH</name>